<feature type="domain" description="MacB-like periplasmic core" evidence="9">
    <location>
        <begin position="21"/>
        <end position="239"/>
    </location>
</feature>
<comment type="similarity">
    <text evidence="6">Belongs to the ABC-4 integral membrane protein family.</text>
</comment>
<comment type="subcellular location">
    <subcellularLocation>
        <location evidence="1">Cell membrane</location>
        <topology evidence="1">Multi-pass membrane protein</topology>
    </subcellularLocation>
</comment>
<evidence type="ECO:0000313" key="11">
    <source>
        <dbReference type="Proteomes" id="UP000449092"/>
    </source>
</evidence>
<evidence type="ECO:0000259" key="9">
    <source>
        <dbReference type="Pfam" id="PF12704"/>
    </source>
</evidence>
<evidence type="ECO:0000256" key="5">
    <source>
        <dbReference type="ARBA" id="ARBA00023136"/>
    </source>
</evidence>
<comment type="caution">
    <text evidence="10">The sequence shown here is derived from an EMBL/GenBank/DDBJ whole genome shotgun (WGS) entry which is preliminary data.</text>
</comment>
<dbReference type="GO" id="GO:0022857">
    <property type="term" value="F:transmembrane transporter activity"/>
    <property type="evidence" value="ECO:0007669"/>
    <property type="project" value="TreeGrafter"/>
</dbReference>
<dbReference type="Pfam" id="PF02687">
    <property type="entry name" value="FtsX"/>
    <property type="match status" value="1"/>
</dbReference>
<dbReference type="AlphaFoldDB" id="A0A845DBG0"/>
<reference evidence="10 11" key="1">
    <citation type="submission" date="2019-09" db="EMBL/GenBank/DDBJ databases">
        <title>Characterisation of the sponge microbiome using genome-centric metagenomics.</title>
        <authorList>
            <person name="Engelberts J.P."/>
            <person name="Robbins S.J."/>
            <person name="De Goeij J.M."/>
            <person name="Aranda M."/>
            <person name="Bell S.C."/>
            <person name="Webster N.S."/>
        </authorList>
    </citation>
    <scope>NUCLEOTIDE SEQUENCE [LARGE SCALE GENOMIC DNA]</scope>
    <source>
        <strain evidence="10">SB0662_bin_43</strain>
    </source>
</reference>
<evidence type="ECO:0000256" key="3">
    <source>
        <dbReference type="ARBA" id="ARBA00022692"/>
    </source>
</evidence>
<gene>
    <name evidence="10" type="ORF">F4X82_00430</name>
</gene>
<evidence type="ECO:0000256" key="6">
    <source>
        <dbReference type="ARBA" id="ARBA00038076"/>
    </source>
</evidence>
<evidence type="ECO:0000256" key="4">
    <source>
        <dbReference type="ARBA" id="ARBA00022989"/>
    </source>
</evidence>
<accession>A0A845DBG0</accession>
<evidence type="ECO:0000313" key="10">
    <source>
        <dbReference type="EMBL" id="MYE37974.1"/>
    </source>
</evidence>
<dbReference type="InterPro" id="IPR003838">
    <property type="entry name" value="ABC3_permease_C"/>
</dbReference>
<evidence type="ECO:0000259" key="8">
    <source>
        <dbReference type="Pfam" id="PF02687"/>
    </source>
</evidence>
<keyword evidence="4 7" id="KW-1133">Transmembrane helix</keyword>
<evidence type="ECO:0000256" key="7">
    <source>
        <dbReference type="SAM" id="Phobius"/>
    </source>
</evidence>
<keyword evidence="2" id="KW-1003">Cell membrane</keyword>
<feature type="transmembrane region" description="Helical" evidence="7">
    <location>
        <begin position="21"/>
        <end position="42"/>
    </location>
</feature>
<protein>
    <submittedName>
        <fullName evidence="10">ABC transporter permease</fullName>
    </submittedName>
</protein>
<evidence type="ECO:0000256" key="2">
    <source>
        <dbReference type="ARBA" id="ARBA00022475"/>
    </source>
</evidence>
<dbReference type="GO" id="GO:0005886">
    <property type="term" value="C:plasma membrane"/>
    <property type="evidence" value="ECO:0007669"/>
    <property type="project" value="UniProtKB-SubCell"/>
</dbReference>
<dbReference type="PANTHER" id="PTHR30572:SF4">
    <property type="entry name" value="ABC TRANSPORTER PERMEASE YTRF"/>
    <property type="match status" value="1"/>
</dbReference>
<dbReference type="InterPro" id="IPR050250">
    <property type="entry name" value="Macrolide_Exporter_MacB"/>
</dbReference>
<keyword evidence="3 7" id="KW-0812">Transmembrane</keyword>
<feature type="transmembrane region" description="Helical" evidence="7">
    <location>
        <begin position="307"/>
        <end position="332"/>
    </location>
</feature>
<dbReference type="Pfam" id="PF12704">
    <property type="entry name" value="MacB_PCD"/>
    <property type="match status" value="1"/>
</dbReference>
<dbReference type="InterPro" id="IPR025857">
    <property type="entry name" value="MacB_PCD"/>
</dbReference>
<dbReference type="EMBL" id="VXOY01000005">
    <property type="protein sequence ID" value="MYE37974.1"/>
    <property type="molecule type" value="Genomic_DNA"/>
</dbReference>
<feature type="transmembrane region" description="Helical" evidence="7">
    <location>
        <begin position="352"/>
        <end position="385"/>
    </location>
</feature>
<dbReference type="PANTHER" id="PTHR30572">
    <property type="entry name" value="MEMBRANE COMPONENT OF TRANSPORTER-RELATED"/>
    <property type="match status" value="1"/>
</dbReference>
<evidence type="ECO:0000256" key="1">
    <source>
        <dbReference type="ARBA" id="ARBA00004651"/>
    </source>
</evidence>
<name>A0A845DBG0_9BACT</name>
<proteinExistence type="inferred from homology"/>
<feature type="transmembrane region" description="Helical" evidence="7">
    <location>
        <begin position="397"/>
        <end position="427"/>
    </location>
</feature>
<feature type="domain" description="ABC3 transporter permease C-terminal" evidence="8">
    <location>
        <begin position="311"/>
        <end position="434"/>
    </location>
</feature>
<dbReference type="Proteomes" id="UP000449092">
    <property type="component" value="Unassembled WGS sequence"/>
</dbReference>
<organism evidence="10 11">
    <name type="scientific">Candidatus Spechtbacteria bacterium SB0662_bin_43</name>
    <dbReference type="NCBI Taxonomy" id="2604897"/>
    <lineage>
        <taxon>Bacteria</taxon>
        <taxon>Candidatus Spechtiibacteriota</taxon>
    </lineage>
</organism>
<sequence>MKITDYIITAQQNLFRQKLRTSLTMIAIFIGALTLSLTNGIGEGVRNFFTDQLSSAESENTILIVTNQTKFSTEDSGSPVGSIPEYNPEKQSLDGFAFTILTQEQCDFLQSDQKINDNLSLKDAVQSVYCGYPLQIEYITNPQEDKRYIADISTYVPEIRVELLAGRLITKDDENAIVVSERYATILGFEEPQDAVGKTVHVGVENPTSVIKEFPVTIVGVQPNSFVNGGQPFGNESLVREMYQYAVGNNEKLLDSYSGAIAVLDSDLSEDDVSEVRSYLHAENFETETFEEIIGRFVLQFIDLARWGLNLFALVVLLVAAFGIANTILMSVYERTREIGLMRALGASKKNVFFLMSFEAMILGFWGALIGLIGGIVIGTILSSIASNTILEGIDGFTLFAFPILSSIGIVVLIILISFIASIIPAIKAMRLDPIKALRHE</sequence>
<keyword evidence="5 7" id="KW-0472">Membrane</keyword>